<sequence>MHQLGLLAFHRGDLQQAGFYYAQSMRLARELNDRFWIAHNQFRLARLLWHEGQQQEALAQAQEALALCQVLGIGLQREIEDWLQMPA</sequence>
<organism evidence="1">
    <name type="scientific">Thermogemmatispora argillosa</name>
    <dbReference type="NCBI Taxonomy" id="2045280"/>
    <lineage>
        <taxon>Bacteria</taxon>
        <taxon>Bacillati</taxon>
        <taxon>Chloroflexota</taxon>
        <taxon>Ktedonobacteria</taxon>
        <taxon>Thermogemmatisporales</taxon>
        <taxon>Thermogemmatisporaceae</taxon>
        <taxon>Thermogemmatispora</taxon>
    </lineage>
</organism>
<proteinExistence type="predicted"/>
<dbReference type="InterPro" id="IPR011990">
    <property type="entry name" value="TPR-like_helical_dom_sf"/>
</dbReference>
<evidence type="ECO:0008006" key="2">
    <source>
        <dbReference type="Google" id="ProtNLM"/>
    </source>
</evidence>
<dbReference type="EMBL" id="AP019377">
    <property type="protein sequence ID" value="BBH94450.1"/>
    <property type="molecule type" value="Genomic_DNA"/>
</dbReference>
<dbReference type="Pfam" id="PF13424">
    <property type="entry name" value="TPR_12"/>
    <property type="match status" value="1"/>
</dbReference>
<evidence type="ECO:0000313" key="1">
    <source>
        <dbReference type="EMBL" id="BBH94450.1"/>
    </source>
</evidence>
<name>A0A455T3Q9_9CHLR</name>
<dbReference type="AlphaFoldDB" id="A0A455T3Q9"/>
<protein>
    <recommendedName>
        <fullName evidence="2">MalT-like TPR region domain-containing protein</fullName>
    </recommendedName>
</protein>
<reference evidence="1" key="1">
    <citation type="submission" date="2018-12" db="EMBL/GenBank/DDBJ databases">
        <title>Novel natural products biosynthetic potential of the class Ktedonobacteria.</title>
        <authorList>
            <person name="Zheng Y."/>
            <person name="Saitou A."/>
            <person name="Wang C.M."/>
            <person name="Toyoda A."/>
            <person name="Minakuchi Y."/>
            <person name="Sekiguchi Y."/>
            <person name="Ueda K."/>
            <person name="Takano H."/>
            <person name="Sakai Y."/>
            <person name="Yokota A."/>
            <person name="Yabe S."/>
        </authorList>
    </citation>
    <scope>NUCLEOTIDE SEQUENCE</scope>
    <source>
        <strain evidence="1">A3-2</strain>
    </source>
</reference>
<dbReference type="Gene3D" id="1.25.40.10">
    <property type="entry name" value="Tetratricopeptide repeat domain"/>
    <property type="match status" value="1"/>
</dbReference>
<gene>
    <name evidence="1" type="ORF">KTA_26490</name>
</gene>
<accession>A0A455T3Q9</accession>
<dbReference type="SUPFAM" id="SSF48452">
    <property type="entry name" value="TPR-like"/>
    <property type="match status" value="1"/>
</dbReference>